<dbReference type="RefSeq" id="WP_222579312.1">
    <property type="nucleotide sequence ID" value="NZ_JAHVHU010000006.1"/>
</dbReference>
<sequence>MMPDMIYIIDVEITNRFILYPNTKGEQIIIETKAGIKPIIGEGLKSERLTCLGNSTDQ</sequence>
<evidence type="ECO:0000313" key="2">
    <source>
        <dbReference type="Proteomes" id="UP000753961"/>
    </source>
</evidence>
<reference evidence="1" key="1">
    <citation type="submission" date="2021-06" db="EMBL/GenBank/DDBJ databases">
        <title>44 bacteria genomes isolated from Dapeng, Shenzhen.</title>
        <authorList>
            <person name="Zheng W."/>
            <person name="Yu S."/>
            <person name="Huang Y."/>
        </authorList>
    </citation>
    <scope>NUCLEOTIDE SEQUENCE</scope>
    <source>
        <strain evidence="1">DP5N28-2</strain>
    </source>
</reference>
<name>A0A953HT00_9BACT</name>
<comment type="caution">
    <text evidence="1">The sequence shown here is derived from an EMBL/GenBank/DDBJ whole genome shotgun (WGS) entry which is preliminary data.</text>
</comment>
<protein>
    <submittedName>
        <fullName evidence="1">Uncharacterized protein</fullName>
    </submittedName>
</protein>
<gene>
    <name evidence="1" type="ORF">KUV50_06595</name>
</gene>
<accession>A0A953HT00</accession>
<dbReference type="AlphaFoldDB" id="A0A953HT00"/>
<evidence type="ECO:0000313" key="1">
    <source>
        <dbReference type="EMBL" id="MBY5957790.1"/>
    </source>
</evidence>
<dbReference type="Proteomes" id="UP000753961">
    <property type="component" value="Unassembled WGS sequence"/>
</dbReference>
<proteinExistence type="predicted"/>
<dbReference type="EMBL" id="JAHVHU010000006">
    <property type="protein sequence ID" value="MBY5957790.1"/>
    <property type="molecule type" value="Genomic_DNA"/>
</dbReference>
<organism evidence="1 2">
    <name type="scientific">Membranihabitans marinus</name>
    <dbReference type="NCBI Taxonomy" id="1227546"/>
    <lineage>
        <taxon>Bacteria</taxon>
        <taxon>Pseudomonadati</taxon>
        <taxon>Bacteroidota</taxon>
        <taxon>Saprospiria</taxon>
        <taxon>Saprospirales</taxon>
        <taxon>Saprospiraceae</taxon>
        <taxon>Membranihabitans</taxon>
    </lineage>
</organism>
<keyword evidence="2" id="KW-1185">Reference proteome</keyword>